<reference evidence="6" key="1">
    <citation type="submission" date="2011-08" db="EMBL/GenBank/DDBJ databases">
        <authorList>
            <person name="Rombauts S."/>
        </authorList>
    </citation>
    <scope>NUCLEOTIDE SEQUENCE</scope>
    <source>
        <strain evidence="6">London</strain>
    </source>
</reference>
<dbReference type="HOGENOM" id="CLU_027147_1_0_1"/>
<protein>
    <recommendedName>
        <fullName evidence="4">Protein KTI12 homolog</fullName>
    </recommendedName>
</protein>
<dbReference type="eggNOG" id="KOG3062">
    <property type="taxonomic scope" value="Eukaryota"/>
</dbReference>
<name>T1KF55_TETUR</name>
<dbReference type="EMBL" id="CAEY01000034">
    <property type="status" value="NOT_ANNOTATED_CDS"/>
    <property type="molecule type" value="Genomic_DNA"/>
</dbReference>
<dbReference type="KEGG" id="tut:107363720"/>
<dbReference type="Pfam" id="PF08433">
    <property type="entry name" value="KTI12"/>
    <property type="match status" value="1"/>
</dbReference>
<dbReference type="EnsemblMetazoa" id="tetur10g01930.1">
    <property type="protein sequence ID" value="tetur10g01930.1"/>
    <property type="gene ID" value="tetur10g01930"/>
</dbReference>
<dbReference type="OrthoDB" id="9972657at2759"/>
<dbReference type="GO" id="GO:0006400">
    <property type="term" value="P:tRNA modification"/>
    <property type="evidence" value="ECO:0007669"/>
    <property type="project" value="UniProtKB-ARBA"/>
</dbReference>
<dbReference type="GO" id="GO:0006357">
    <property type="term" value="P:regulation of transcription by RNA polymerase II"/>
    <property type="evidence" value="ECO:0007669"/>
    <property type="project" value="UniProtKB-ARBA"/>
</dbReference>
<keyword evidence="1" id="KW-0547">Nucleotide-binding</keyword>
<comment type="similarity">
    <text evidence="3">Belongs to the KTI12 family.</text>
</comment>
<evidence type="ECO:0000256" key="3">
    <source>
        <dbReference type="ARBA" id="ARBA00025768"/>
    </source>
</evidence>
<evidence type="ECO:0000256" key="4">
    <source>
        <dbReference type="ARBA" id="ARBA00026170"/>
    </source>
</evidence>
<evidence type="ECO:0000313" key="5">
    <source>
        <dbReference type="EnsemblMetazoa" id="tetur10g01930.1"/>
    </source>
</evidence>
<dbReference type="Gene3D" id="3.40.50.300">
    <property type="entry name" value="P-loop containing nucleotide triphosphate hydrolases"/>
    <property type="match status" value="1"/>
</dbReference>
<dbReference type="FunFam" id="3.40.50.300:FF:000827">
    <property type="entry name" value="KTI12 chromatin-associated homolog"/>
    <property type="match status" value="1"/>
</dbReference>
<dbReference type="PANTHER" id="PTHR12435">
    <property type="match status" value="1"/>
</dbReference>
<dbReference type="AlphaFoldDB" id="T1KF55"/>
<proteinExistence type="inferred from homology"/>
<sequence>MPLIVMVGLPCSGKSYWSQKLQNYFNEIGCQTIIISDNDYIDNVNHIYSDSNREKEIRGQLKSGVQRHLNKEKVVILDSSNYIKGFRYELFCLAKEQATTYCVVECANHKDKLKTINEARQNGKRYDDKIFNELFLRYEAPDSQNRWDSPYFVFSNLLEASFDDIKSAIIDKKPLKPNQSTQSQPLSEANFLYQLDSQTKEIVDFINKAQKGGPMYSMKIPGEKDVVKLNRILPPPELNRLRRSFIGYVKMHPIEKVEEIKATFIQYLNSVVAN</sequence>
<dbReference type="Proteomes" id="UP000015104">
    <property type="component" value="Unassembled WGS sequence"/>
</dbReference>
<dbReference type="OMA" id="THSRWDK"/>
<organism evidence="5 6">
    <name type="scientific">Tetranychus urticae</name>
    <name type="common">Two-spotted spider mite</name>
    <dbReference type="NCBI Taxonomy" id="32264"/>
    <lineage>
        <taxon>Eukaryota</taxon>
        <taxon>Metazoa</taxon>
        <taxon>Ecdysozoa</taxon>
        <taxon>Arthropoda</taxon>
        <taxon>Chelicerata</taxon>
        <taxon>Arachnida</taxon>
        <taxon>Acari</taxon>
        <taxon>Acariformes</taxon>
        <taxon>Trombidiformes</taxon>
        <taxon>Prostigmata</taxon>
        <taxon>Eleutherengona</taxon>
        <taxon>Raphignathae</taxon>
        <taxon>Tetranychoidea</taxon>
        <taxon>Tetranychidae</taxon>
        <taxon>Tetranychus</taxon>
    </lineage>
</organism>
<dbReference type="GO" id="GO:0005524">
    <property type="term" value="F:ATP binding"/>
    <property type="evidence" value="ECO:0007669"/>
    <property type="project" value="UniProtKB-KW"/>
</dbReference>
<accession>T1KF55</accession>
<dbReference type="InterPro" id="IPR027417">
    <property type="entry name" value="P-loop_NTPase"/>
</dbReference>
<evidence type="ECO:0000313" key="6">
    <source>
        <dbReference type="Proteomes" id="UP000015104"/>
    </source>
</evidence>
<evidence type="ECO:0000256" key="1">
    <source>
        <dbReference type="ARBA" id="ARBA00022741"/>
    </source>
</evidence>
<dbReference type="SUPFAM" id="SSF52540">
    <property type="entry name" value="P-loop containing nucleoside triphosphate hydrolases"/>
    <property type="match status" value="1"/>
</dbReference>
<keyword evidence="2" id="KW-0067">ATP-binding</keyword>
<dbReference type="STRING" id="32264.T1KF55"/>
<reference evidence="5" key="2">
    <citation type="submission" date="2015-06" db="UniProtKB">
        <authorList>
            <consortium name="EnsemblMetazoa"/>
        </authorList>
    </citation>
    <scope>IDENTIFICATION</scope>
</reference>
<dbReference type="InterPro" id="IPR013641">
    <property type="entry name" value="KTI12/PSTK"/>
</dbReference>
<keyword evidence="6" id="KW-1185">Reference proteome</keyword>
<gene>
    <name evidence="5" type="primary">107363720</name>
</gene>
<evidence type="ECO:0000256" key="2">
    <source>
        <dbReference type="ARBA" id="ARBA00022840"/>
    </source>
</evidence>